<dbReference type="HOGENOM" id="CLU_3217513_0_0_6"/>
<accession>B5Y227</accession>
<organism evidence="1 2">
    <name type="scientific">Klebsiella variicola (strain 342)</name>
    <name type="common">Klebsiella pneumoniae</name>
    <dbReference type="NCBI Taxonomy" id="507522"/>
    <lineage>
        <taxon>Bacteria</taxon>
        <taxon>Pseudomonadati</taxon>
        <taxon>Pseudomonadota</taxon>
        <taxon>Gammaproteobacteria</taxon>
        <taxon>Enterobacterales</taxon>
        <taxon>Enterobacteriaceae</taxon>
        <taxon>Klebsiella/Raoultella group</taxon>
        <taxon>Klebsiella</taxon>
        <taxon>Klebsiella pneumoniae complex</taxon>
    </lineage>
</organism>
<evidence type="ECO:0000313" key="2">
    <source>
        <dbReference type="Proteomes" id="UP000001734"/>
    </source>
</evidence>
<dbReference type="BioCyc" id="KPNE507522:GI0B-4708-MONOMER"/>
<dbReference type="KEGG" id="kpe:KPK_4727"/>
<sequence>MSIRLHFILHHLLLLKILFFFAERGIIYLCHQLPLPCHYYYFQS</sequence>
<protein>
    <submittedName>
        <fullName evidence="1">Uncharacterized protein</fullName>
    </submittedName>
</protein>
<dbReference type="EMBL" id="CP000964">
    <property type="protein sequence ID" value="ACI11460.1"/>
    <property type="molecule type" value="Genomic_DNA"/>
</dbReference>
<gene>
    <name evidence="1" type="ordered locus">KPK_4727</name>
</gene>
<dbReference type="AlphaFoldDB" id="B5Y227"/>
<evidence type="ECO:0000313" key="1">
    <source>
        <dbReference type="EMBL" id="ACI11460.1"/>
    </source>
</evidence>
<dbReference type="Proteomes" id="UP000001734">
    <property type="component" value="Chromosome"/>
</dbReference>
<reference evidence="1 2" key="1">
    <citation type="journal article" date="2008" name="PLoS Genet.">
        <title>Complete genome sequence of the N2-fixing broad host range endophyte Klebsiella pneumoniae 342 and virulence predictions verified in mice.</title>
        <authorList>
            <person name="Fouts D.E."/>
            <person name="Tyler H.L."/>
            <person name="DeBoy R.T."/>
            <person name="Daugherty S."/>
            <person name="Ren Q."/>
            <person name="Badger J.H."/>
            <person name="Durkin A.S."/>
            <person name="Huot H."/>
            <person name="Shrivastava S."/>
            <person name="Kothari S."/>
            <person name="Dodson R.J."/>
            <person name="Mohamoud Y."/>
            <person name="Khouri H."/>
            <person name="Roesch L.F."/>
            <person name="Krogfelt K.A."/>
            <person name="Struve C."/>
            <person name="Triplett E.W."/>
            <person name="Methe B.A."/>
        </authorList>
    </citation>
    <scope>NUCLEOTIDE SEQUENCE [LARGE SCALE GENOMIC DNA]</scope>
    <source>
        <strain evidence="1 2">342</strain>
    </source>
</reference>
<name>B5Y227_KLEV3</name>
<proteinExistence type="predicted"/>